<evidence type="ECO:0000259" key="3">
    <source>
        <dbReference type="Pfam" id="PF11774"/>
    </source>
</evidence>
<dbReference type="Pfam" id="PF11774">
    <property type="entry name" value="Lsr2"/>
    <property type="match status" value="1"/>
</dbReference>
<name>A0ABS7FSY1_9ACTN</name>
<feature type="domain" description="Lsr2 DNA-binding" evidence="4">
    <location>
        <begin position="73"/>
        <end position="108"/>
    </location>
</feature>
<reference evidence="5 6" key="1">
    <citation type="submission" date="2021-07" db="EMBL/GenBank/DDBJ databases">
        <title>Actinomadura sp. PM05-2 isolated from lichen.</title>
        <authorList>
            <person name="Somphong A."/>
            <person name="Phongsopitanun W."/>
            <person name="Tanasupawat S."/>
            <person name="Peongsungnone V."/>
        </authorList>
    </citation>
    <scope>NUCLEOTIDE SEQUENCE [LARGE SCALE GENOMIC DNA]</scope>
    <source>
        <strain evidence="5 6">PM05-2</strain>
    </source>
</reference>
<sequence length="109" mass="11924">MAQKVEVLLVDDIDGGEADETVSFSLDGVGYEIDLSSKNATRLREELEPFVAGARKARKAATRPVKAPRTAGNRERSAEIREWAKANGIAVNERGRIPQTVIEQFEAAN</sequence>
<dbReference type="EMBL" id="JAIBOA010000007">
    <property type="protein sequence ID" value="MBW8483416.1"/>
    <property type="molecule type" value="Genomic_DNA"/>
</dbReference>
<feature type="domain" description="Lsr2 dimerization" evidence="3">
    <location>
        <begin position="1"/>
        <end position="57"/>
    </location>
</feature>
<accession>A0ABS7FSY1</accession>
<evidence type="ECO:0000313" key="6">
    <source>
        <dbReference type="Proteomes" id="UP000774570"/>
    </source>
</evidence>
<evidence type="ECO:0000256" key="1">
    <source>
        <dbReference type="ARBA" id="ARBA00023125"/>
    </source>
</evidence>
<comment type="caution">
    <text evidence="5">The sequence shown here is derived from an EMBL/GenBank/DDBJ whole genome shotgun (WGS) entry which is preliminary data.</text>
</comment>
<keyword evidence="1" id="KW-0238">DNA-binding</keyword>
<evidence type="ECO:0000256" key="2">
    <source>
        <dbReference type="SAM" id="MobiDB-lite"/>
    </source>
</evidence>
<evidence type="ECO:0000259" key="4">
    <source>
        <dbReference type="Pfam" id="PF23359"/>
    </source>
</evidence>
<dbReference type="Gene3D" id="3.30.60.230">
    <property type="entry name" value="Lsr2, dimerization domain"/>
    <property type="match status" value="1"/>
</dbReference>
<dbReference type="InterPro" id="IPR042261">
    <property type="entry name" value="Lsr2-like_dimerization"/>
</dbReference>
<dbReference type="Proteomes" id="UP000774570">
    <property type="component" value="Unassembled WGS sequence"/>
</dbReference>
<organism evidence="5 6">
    <name type="scientific">Actinomadura parmotrematis</name>
    <dbReference type="NCBI Taxonomy" id="2864039"/>
    <lineage>
        <taxon>Bacteria</taxon>
        <taxon>Bacillati</taxon>
        <taxon>Actinomycetota</taxon>
        <taxon>Actinomycetes</taxon>
        <taxon>Streptosporangiales</taxon>
        <taxon>Thermomonosporaceae</taxon>
        <taxon>Actinomadura</taxon>
    </lineage>
</organism>
<dbReference type="Pfam" id="PF23359">
    <property type="entry name" value="Lsr2_DNA-bd"/>
    <property type="match status" value="1"/>
</dbReference>
<dbReference type="Gene3D" id="4.10.320.10">
    <property type="entry name" value="E3-binding domain"/>
    <property type="match status" value="1"/>
</dbReference>
<dbReference type="RefSeq" id="WP_220166628.1">
    <property type="nucleotide sequence ID" value="NZ_JAIBOA010000007.1"/>
</dbReference>
<dbReference type="InterPro" id="IPR036625">
    <property type="entry name" value="E3-bd_dom_sf"/>
</dbReference>
<feature type="region of interest" description="Disordered" evidence="2">
    <location>
        <begin position="58"/>
        <end position="77"/>
    </location>
</feature>
<protein>
    <submittedName>
        <fullName evidence="5">Lsr2 family protein</fullName>
    </submittedName>
</protein>
<dbReference type="InterPro" id="IPR024412">
    <property type="entry name" value="Lsr2_dim_dom"/>
</dbReference>
<dbReference type="InterPro" id="IPR055370">
    <property type="entry name" value="Lsr2_DNA-bd"/>
</dbReference>
<proteinExistence type="predicted"/>
<gene>
    <name evidence="5" type="ORF">K1Y72_13605</name>
</gene>
<keyword evidence="6" id="KW-1185">Reference proteome</keyword>
<evidence type="ECO:0000313" key="5">
    <source>
        <dbReference type="EMBL" id="MBW8483416.1"/>
    </source>
</evidence>